<proteinExistence type="predicted"/>
<evidence type="ECO:0000313" key="1">
    <source>
        <dbReference type="EMBL" id="MCX2744635.1"/>
    </source>
</evidence>
<keyword evidence="2" id="KW-1185">Reference proteome</keyword>
<gene>
    <name evidence="1" type="ORF">OO013_12200</name>
</gene>
<reference evidence="1 2" key="1">
    <citation type="submission" date="2022-11" db="EMBL/GenBank/DDBJ databases">
        <title>The characterization of three novel Bacteroidetes species and genomic analysis of their roles in tidal elemental geochemical cycles.</title>
        <authorList>
            <person name="Ma K."/>
        </authorList>
    </citation>
    <scope>NUCLEOTIDE SEQUENCE [LARGE SCALE GENOMIC DNA]</scope>
    <source>
        <strain evidence="1 2">M17</strain>
    </source>
</reference>
<protein>
    <recommendedName>
        <fullName evidence="3">Thiamine pyrophosphokinase</fullName>
    </recommendedName>
</protein>
<evidence type="ECO:0008006" key="3">
    <source>
        <dbReference type="Google" id="ProtNLM"/>
    </source>
</evidence>
<organism evidence="1 2">
    <name type="scientific">Mangrovivirga halotolerans</name>
    <dbReference type="NCBI Taxonomy" id="2993936"/>
    <lineage>
        <taxon>Bacteria</taxon>
        <taxon>Pseudomonadati</taxon>
        <taxon>Bacteroidota</taxon>
        <taxon>Cytophagia</taxon>
        <taxon>Cytophagales</taxon>
        <taxon>Mangrovivirgaceae</taxon>
        <taxon>Mangrovivirga</taxon>
    </lineage>
</organism>
<comment type="caution">
    <text evidence="1">The sequence shown here is derived from an EMBL/GenBank/DDBJ whole genome shotgun (WGS) entry which is preliminary data.</text>
</comment>
<name>A0ABT3RS70_9BACT</name>
<accession>A0ABT3RS70</accession>
<dbReference type="Proteomes" id="UP001209885">
    <property type="component" value="Unassembled WGS sequence"/>
</dbReference>
<dbReference type="RefSeq" id="WP_266057088.1">
    <property type="nucleotide sequence ID" value="NZ_JAPFQN010000006.1"/>
</dbReference>
<evidence type="ECO:0000313" key="2">
    <source>
        <dbReference type="Proteomes" id="UP001209885"/>
    </source>
</evidence>
<dbReference type="EMBL" id="JAPFQN010000006">
    <property type="protein sequence ID" value="MCX2744635.1"/>
    <property type="molecule type" value="Genomic_DNA"/>
</dbReference>
<sequence>MSSHHVIREGQEPAIYLRNSSSVILKVLHNLLEWSPYLIVNSDTLVFCKDHGIKPDAIVCETENEVDFFIEIIPHLDTLNDLDQIKKWLKSRNCDQLLIFEDMNNLKQLISTDPLFGVIDRNIKYSMIRERILKWFPEGQKLFLVNTESKQNMEFTNLKKNNQALIVINTGLVNIHSNNPFYLGELLE</sequence>